<dbReference type="SUPFAM" id="SSF48452">
    <property type="entry name" value="TPR-like"/>
    <property type="match status" value="1"/>
</dbReference>
<dbReference type="EMBL" id="CAKKNE010000005">
    <property type="protein sequence ID" value="CAH0376036.1"/>
    <property type="molecule type" value="Genomic_DNA"/>
</dbReference>
<dbReference type="AlphaFoldDB" id="A0A8J2SW15"/>
<organism evidence="1 2">
    <name type="scientific">Pelagomonas calceolata</name>
    <dbReference type="NCBI Taxonomy" id="35677"/>
    <lineage>
        <taxon>Eukaryota</taxon>
        <taxon>Sar</taxon>
        <taxon>Stramenopiles</taxon>
        <taxon>Ochrophyta</taxon>
        <taxon>Pelagophyceae</taxon>
        <taxon>Pelagomonadales</taxon>
        <taxon>Pelagomonadaceae</taxon>
        <taxon>Pelagomonas</taxon>
    </lineage>
</organism>
<evidence type="ECO:0000313" key="2">
    <source>
        <dbReference type="Proteomes" id="UP000789595"/>
    </source>
</evidence>
<gene>
    <name evidence="1" type="ORF">PECAL_5P05900</name>
</gene>
<accession>A0A8J2SW15</accession>
<reference evidence="1" key="1">
    <citation type="submission" date="2021-11" db="EMBL/GenBank/DDBJ databases">
        <authorList>
            <consortium name="Genoscope - CEA"/>
            <person name="William W."/>
        </authorList>
    </citation>
    <scope>NUCLEOTIDE SEQUENCE</scope>
</reference>
<protein>
    <recommendedName>
        <fullName evidence="3">MYND-type domain-containing protein</fullName>
    </recommendedName>
</protein>
<dbReference type="OrthoDB" id="42563at2759"/>
<proteinExistence type="predicted"/>
<evidence type="ECO:0008006" key="3">
    <source>
        <dbReference type="Google" id="ProtNLM"/>
    </source>
</evidence>
<dbReference type="Proteomes" id="UP000789595">
    <property type="component" value="Unassembled WGS sequence"/>
</dbReference>
<keyword evidence="2" id="KW-1185">Reference proteome</keyword>
<dbReference type="Gene3D" id="1.25.40.10">
    <property type="entry name" value="Tetratricopeptide repeat domain"/>
    <property type="match status" value="1"/>
</dbReference>
<name>A0A8J2SW15_9STRA</name>
<dbReference type="InterPro" id="IPR011990">
    <property type="entry name" value="TPR-like_helical_dom_sf"/>
</dbReference>
<sequence>MILTTCAACAAPLAHDAPRCVRCKTRYCNATCQHDHWKTYVGRPETGGQVRQMAMNLLGAGLSEAYHFEDALTVLEAELAMKRRLGSSEQNILVAQTNIALCYYKLGRHQEALDLRREIYARGLALGVPSKDLFIDVLNLSWSMKECGLCAESKSFLREQLPAARRALGADHDTVIQLRWQHADALRLSDGASRDDVVEAVTLLEELSRTTQRIYGTSHPLANDIRNALGWARETLAAFDTSTSK</sequence>
<dbReference type="Gene3D" id="6.10.140.2220">
    <property type="match status" value="1"/>
</dbReference>
<evidence type="ECO:0000313" key="1">
    <source>
        <dbReference type="EMBL" id="CAH0376036.1"/>
    </source>
</evidence>
<comment type="caution">
    <text evidence="1">The sequence shown here is derived from an EMBL/GenBank/DDBJ whole genome shotgun (WGS) entry which is preliminary data.</text>
</comment>